<reference evidence="2 3" key="1">
    <citation type="submission" date="2017-05" db="EMBL/GenBank/DDBJ databases">
        <authorList>
            <person name="Varghese N."/>
            <person name="Submissions S."/>
        </authorList>
    </citation>
    <scope>NUCLEOTIDE SEQUENCE [LARGE SCALE GENOMIC DNA]</scope>
    <source>
        <strain evidence="2 3">CGMCC 1.7287</strain>
    </source>
</reference>
<evidence type="ECO:0000313" key="2">
    <source>
        <dbReference type="EMBL" id="SMR73343.1"/>
    </source>
</evidence>
<evidence type="ECO:0000313" key="3">
    <source>
        <dbReference type="Proteomes" id="UP001159257"/>
    </source>
</evidence>
<dbReference type="EMBL" id="FXWV01000004">
    <property type="protein sequence ID" value="SMR73343.1"/>
    <property type="molecule type" value="Genomic_DNA"/>
</dbReference>
<protein>
    <submittedName>
        <fullName evidence="2">Uncharacterized protein</fullName>
    </submittedName>
</protein>
<evidence type="ECO:0000256" key="1">
    <source>
        <dbReference type="SAM" id="MobiDB-lite"/>
    </source>
</evidence>
<accession>A0ABY1RYE9</accession>
<organism evidence="2 3">
    <name type="scientific">Marinobacterium sediminicola</name>
    <dbReference type="NCBI Taxonomy" id="518898"/>
    <lineage>
        <taxon>Bacteria</taxon>
        <taxon>Pseudomonadati</taxon>
        <taxon>Pseudomonadota</taxon>
        <taxon>Gammaproteobacteria</taxon>
        <taxon>Oceanospirillales</taxon>
        <taxon>Oceanospirillaceae</taxon>
        <taxon>Marinobacterium</taxon>
    </lineage>
</organism>
<keyword evidence="3" id="KW-1185">Reference proteome</keyword>
<sequence length="225" mass="25352">MIVRVLPQLESREEWIAFCRRETPYCLVDTPACLVDFQSHFLQLTLFGKGDPVRYTLGSRSSMDPAWQLIKRCQWSLSALVKGLNTLDFGGNVRDNELLGVHSDLSARRSRPRDPHLHAPASSRHLAPLKTCPTQWDGESVKRLLANRQYRDWRCEQEEMPLGPVAVLLDLLDHNEDWQAQPFGPRLQLAYRGKVLASLITDLNAHTSGENGTDLIAGPGTLKSD</sequence>
<gene>
    <name evidence="2" type="ORF">SAMN04487964_1045</name>
</gene>
<dbReference type="Proteomes" id="UP001159257">
    <property type="component" value="Unassembled WGS sequence"/>
</dbReference>
<comment type="caution">
    <text evidence="2">The sequence shown here is derived from an EMBL/GenBank/DDBJ whole genome shotgun (WGS) entry which is preliminary data.</text>
</comment>
<dbReference type="RefSeq" id="WP_239039750.1">
    <property type="nucleotide sequence ID" value="NZ_BAAAEY010000001.1"/>
</dbReference>
<feature type="region of interest" description="Disordered" evidence="1">
    <location>
        <begin position="105"/>
        <end position="124"/>
    </location>
</feature>
<name>A0ABY1RYE9_9GAMM</name>
<proteinExistence type="predicted"/>